<dbReference type="GO" id="GO:0003677">
    <property type="term" value="F:DNA binding"/>
    <property type="evidence" value="ECO:0007669"/>
    <property type="project" value="UniProtKB-KW"/>
</dbReference>
<organism evidence="6 7">
    <name type="scientific">Caldinitratiruptor microaerophilus</name>
    <dbReference type="NCBI Taxonomy" id="671077"/>
    <lineage>
        <taxon>Bacteria</taxon>
        <taxon>Bacillati</taxon>
        <taxon>Bacillota</taxon>
        <taxon>Clostridia</taxon>
        <taxon>Eubacteriales</taxon>
        <taxon>Symbiobacteriaceae</taxon>
        <taxon>Caldinitratiruptor</taxon>
    </lineage>
</organism>
<dbReference type="PROSITE" id="PS51118">
    <property type="entry name" value="HTH_HXLR"/>
    <property type="match status" value="1"/>
</dbReference>
<sequence>MNVEDFCPIARTAELIGDVYVLLIVRDLAKGPRRFGELARSVRANSRTLSDRLRRLEVEGIVRRTAYPEIPPRVEYELTEKGRGLVSVLEAMRQYGTRWLLAGTAGGVGAGAPARGPGEGETGGAPDRG</sequence>
<keyword evidence="3" id="KW-0804">Transcription</keyword>
<evidence type="ECO:0000256" key="4">
    <source>
        <dbReference type="SAM" id="MobiDB-lite"/>
    </source>
</evidence>
<keyword evidence="1" id="KW-0805">Transcription regulation</keyword>
<dbReference type="AlphaFoldDB" id="A0AA35CNE2"/>
<evidence type="ECO:0000313" key="6">
    <source>
        <dbReference type="EMBL" id="BDG62387.1"/>
    </source>
</evidence>
<evidence type="ECO:0000313" key="7">
    <source>
        <dbReference type="Proteomes" id="UP001163687"/>
    </source>
</evidence>
<feature type="domain" description="HTH hxlR-type" evidence="5">
    <location>
        <begin position="7"/>
        <end position="104"/>
    </location>
</feature>
<evidence type="ECO:0000259" key="5">
    <source>
        <dbReference type="PROSITE" id="PS51118"/>
    </source>
</evidence>
<dbReference type="KEGG" id="cmic:caldi_34770"/>
<dbReference type="InterPro" id="IPR011991">
    <property type="entry name" value="ArsR-like_HTH"/>
</dbReference>
<name>A0AA35CNE2_9FIRM</name>
<dbReference type="Proteomes" id="UP001163687">
    <property type="component" value="Chromosome"/>
</dbReference>
<proteinExistence type="predicted"/>
<evidence type="ECO:0000256" key="2">
    <source>
        <dbReference type="ARBA" id="ARBA00023125"/>
    </source>
</evidence>
<dbReference type="InterPro" id="IPR036390">
    <property type="entry name" value="WH_DNA-bd_sf"/>
</dbReference>
<dbReference type="PANTHER" id="PTHR33204">
    <property type="entry name" value="TRANSCRIPTIONAL REGULATOR, MARR FAMILY"/>
    <property type="match status" value="1"/>
</dbReference>
<dbReference type="CDD" id="cd00090">
    <property type="entry name" value="HTH_ARSR"/>
    <property type="match status" value="1"/>
</dbReference>
<dbReference type="Gene3D" id="1.10.10.10">
    <property type="entry name" value="Winged helix-like DNA-binding domain superfamily/Winged helix DNA-binding domain"/>
    <property type="match status" value="1"/>
</dbReference>
<protein>
    <recommendedName>
        <fullName evidence="5">HTH hxlR-type domain-containing protein</fullName>
    </recommendedName>
</protein>
<feature type="region of interest" description="Disordered" evidence="4">
    <location>
        <begin position="108"/>
        <end position="129"/>
    </location>
</feature>
<dbReference type="InterPro" id="IPR036388">
    <property type="entry name" value="WH-like_DNA-bd_sf"/>
</dbReference>
<keyword evidence="7" id="KW-1185">Reference proteome</keyword>
<accession>A0AA35CNE2</accession>
<evidence type="ECO:0000256" key="1">
    <source>
        <dbReference type="ARBA" id="ARBA00023015"/>
    </source>
</evidence>
<gene>
    <name evidence="6" type="ORF">caldi_34770</name>
</gene>
<dbReference type="EMBL" id="AP025628">
    <property type="protein sequence ID" value="BDG62387.1"/>
    <property type="molecule type" value="Genomic_DNA"/>
</dbReference>
<dbReference type="Pfam" id="PF01638">
    <property type="entry name" value="HxlR"/>
    <property type="match status" value="1"/>
</dbReference>
<dbReference type="SUPFAM" id="SSF46785">
    <property type="entry name" value="Winged helix' DNA-binding domain"/>
    <property type="match status" value="1"/>
</dbReference>
<keyword evidence="2" id="KW-0238">DNA-binding</keyword>
<dbReference type="InterPro" id="IPR002577">
    <property type="entry name" value="HTH_HxlR"/>
</dbReference>
<evidence type="ECO:0000256" key="3">
    <source>
        <dbReference type="ARBA" id="ARBA00023163"/>
    </source>
</evidence>
<dbReference type="PANTHER" id="PTHR33204:SF18">
    <property type="entry name" value="TRANSCRIPTIONAL REGULATORY PROTEIN"/>
    <property type="match status" value="1"/>
</dbReference>
<reference evidence="6" key="1">
    <citation type="submission" date="2022-03" db="EMBL/GenBank/DDBJ databases">
        <title>Complete genome sequence of Caldinitratiruptor microaerophilus.</title>
        <authorList>
            <person name="Mukaiyama R."/>
            <person name="Nishiyama T."/>
            <person name="Ueda K."/>
        </authorList>
    </citation>
    <scope>NUCLEOTIDE SEQUENCE</scope>
    <source>
        <strain evidence="6">JCM 16183</strain>
    </source>
</reference>